<dbReference type="Pfam" id="PF02536">
    <property type="entry name" value="mTERF"/>
    <property type="match status" value="2"/>
</dbReference>
<dbReference type="GeneID" id="110709633"/>
<proteinExistence type="inferred from homology"/>
<keyword evidence="2" id="KW-0805">Transcription regulation</keyword>
<reference evidence="4" key="2">
    <citation type="submission" date="2021-03" db="UniProtKB">
        <authorList>
            <consortium name="EnsemblPlants"/>
        </authorList>
    </citation>
    <scope>IDENTIFICATION</scope>
</reference>
<keyword evidence="2" id="KW-0804">Transcription</keyword>
<dbReference type="FunFam" id="1.25.70.10:FF:000001">
    <property type="entry name" value="Mitochondrial transcription termination factor-like"/>
    <property type="match status" value="1"/>
</dbReference>
<evidence type="ECO:0000256" key="2">
    <source>
        <dbReference type="ARBA" id="ARBA00022472"/>
    </source>
</evidence>
<dbReference type="Gramene" id="AUR62018915-RA">
    <property type="protein sequence ID" value="AUR62018915-RA:cds"/>
    <property type="gene ID" value="AUR62018915"/>
</dbReference>
<keyword evidence="2" id="KW-0806">Transcription termination</keyword>
<dbReference type="AlphaFoldDB" id="A0A803LUM1"/>
<keyword evidence="3" id="KW-0809">Transit peptide</keyword>
<dbReference type="KEGG" id="cqi:110709633"/>
<evidence type="ECO:0000256" key="3">
    <source>
        <dbReference type="ARBA" id="ARBA00022946"/>
    </source>
</evidence>
<dbReference type="InterPro" id="IPR038538">
    <property type="entry name" value="MTERF_sf"/>
</dbReference>
<sequence>MLITFLNRVISNSRDPKRVNAAQIQNSESGRIGKEIEEPHLKLQPIHQAGESLIHFFSKLLKNEFNSFAQCLIVVELIIPEEKTMTPHFLRRILTSFSLKHESSNFINLPNFPFFSTQVTQIEKPNCEFTNYLITHHNFSQENASKTATLLTPLKDYKKSDLVLDFLKNIRISGTQLEELVVRHPRVLAVDVNKSVGVKVKRIKDLGFSDDELVDLLCSVPLILTLSRSVDGVVSTISVLQSVLGSNYDVIKLLKLCNWFLSNDLDKSLLPNIQLMEECGISKLQIRQTLLSFPRFFLVQPEFMRDCMRRVDELGLGRNSKMYIHGVRAVSSMTLEKWASKVKLFETLGFSEADILSMFRRTPQVLTVSERKILEVSKLLLSSGSVDVSYLVQHSELLIYSAAFRIKPRLDIVNVLLSKNLLQKEPRPTTLCKIGNEKFIQTFVLPYASEIGDVGKKFLVSTGFGSSFGI</sequence>
<dbReference type="GO" id="GO:0006353">
    <property type="term" value="P:DNA-templated transcription termination"/>
    <property type="evidence" value="ECO:0007669"/>
    <property type="project" value="UniProtKB-KW"/>
</dbReference>
<dbReference type="OMA" id="TICKYTE"/>
<name>A0A803LUM1_CHEQI</name>
<dbReference type="RefSeq" id="XP_021743534.1">
    <property type="nucleotide sequence ID" value="XM_021887842.1"/>
</dbReference>
<dbReference type="EnsemblPlants" id="AUR62018915-RA">
    <property type="protein sequence ID" value="AUR62018915-RA:cds"/>
    <property type="gene ID" value="AUR62018915"/>
</dbReference>
<dbReference type="Proteomes" id="UP000596660">
    <property type="component" value="Unplaced"/>
</dbReference>
<dbReference type="GO" id="GO:0003676">
    <property type="term" value="F:nucleic acid binding"/>
    <property type="evidence" value="ECO:0007669"/>
    <property type="project" value="InterPro"/>
</dbReference>
<keyword evidence="5" id="KW-1185">Reference proteome</keyword>
<evidence type="ECO:0000313" key="4">
    <source>
        <dbReference type="EnsemblPlants" id="AUR62018915-RA:cds"/>
    </source>
</evidence>
<dbReference type="PANTHER" id="PTHR13068:SF130">
    <property type="entry name" value="TRANSCRIPTION TERMINATION FACTOR MTERF6, CHLOROPLASTIC_MITOCHONDRIAL-LIKE"/>
    <property type="match status" value="1"/>
</dbReference>
<dbReference type="OrthoDB" id="637682at2759"/>
<dbReference type="Gene3D" id="1.25.70.10">
    <property type="entry name" value="Transcription termination factor 3, mitochondrial"/>
    <property type="match status" value="1"/>
</dbReference>
<accession>A0A803LUM1</accession>
<evidence type="ECO:0000313" key="5">
    <source>
        <dbReference type="Proteomes" id="UP000596660"/>
    </source>
</evidence>
<comment type="similarity">
    <text evidence="1">Belongs to the mTERF family.</text>
</comment>
<dbReference type="InterPro" id="IPR003690">
    <property type="entry name" value="MTERF"/>
</dbReference>
<protein>
    <submittedName>
        <fullName evidence="4">Uncharacterized protein</fullName>
    </submittedName>
</protein>
<evidence type="ECO:0000256" key="1">
    <source>
        <dbReference type="ARBA" id="ARBA00007692"/>
    </source>
</evidence>
<gene>
    <name evidence="4" type="primary">LOC110709633</name>
</gene>
<reference evidence="4" key="1">
    <citation type="journal article" date="2017" name="Nature">
        <title>The genome of Chenopodium quinoa.</title>
        <authorList>
            <person name="Jarvis D.E."/>
            <person name="Ho Y.S."/>
            <person name="Lightfoot D.J."/>
            <person name="Schmoeckel S.M."/>
            <person name="Li B."/>
            <person name="Borm T.J.A."/>
            <person name="Ohyanagi H."/>
            <person name="Mineta K."/>
            <person name="Michell C.T."/>
            <person name="Saber N."/>
            <person name="Kharbatia N.M."/>
            <person name="Rupper R.R."/>
            <person name="Sharp A.R."/>
            <person name="Dally N."/>
            <person name="Boughton B.A."/>
            <person name="Woo Y.H."/>
            <person name="Gao G."/>
            <person name="Schijlen E.G.W.M."/>
            <person name="Guo X."/>
            <person name="Momin A.A."/>
            <person name="Negrao S."/>
            <person name="Al-Babili S."/>
            <person name="Gehring C."/>
            <person name="Roessner U."/>
            <person name="Jung C."/>
            <person name="Murphy K."/>
            <person name="Arold S.T."/>
            <person name="Gojobori T."/>
            <person name="van der Linden C.G."/>
            <person name="van Loo E.N."/>
            <person name="Jellen E.N."/>
            <person name="Maughan P.J."/>
            <person name="Tester M."/>
        </authorList>
    </citation>
    <scope>NUCLEOTIDE SEQUENCE [LARGE SCALE GENOMIC DNA]</scope>
    <source>
        <strain evidence="4">cv. PI 614886</strain>
    </source>
</reference>
<organism evidence="4 5">
    <name type="scientific">Chenopodium quinoa</name>
    <name type="common">Quinoa</name>
    <dbReference type="NCBI Taxonomy" id="63459"/>
    <lineage>
        <taxon>Eukaryota</taxon>
        <taxon>Viridiplantae</taxon>
        <taxon>Streptophyta</taxon>
        <taxon>Embryophyta</taxon>
        <taxon>Tracheophyta</taxon>
        <taxon>Spermatophyta</taxon>
        <taxon>Magnoliopsida</taxon>
        <taxon>eudicotyledons</taxon>
        <taxon>Gunneridae</taxon>
        <taxon>Pentapetalae</taxon>
        <taxon>Caryophyllales</taxon>
        <taxon>Chenopodiaceae</taxon>
        <taxon>Chenopodioideae</taxon>
        <taxon>Atripliceae</taxon>
        <taxon>Chenopodium</taxon>
    </lineage>
</organism>
<dbReference type="PANTHER" id="PTHR13068">
    <property type="entry name" value="CGI-12 PROTEIN-RELATED"/>
    <property type="match status" value="1"/>
</dbReference>
<dbReference type="SMART" id="SM00733">
    <property type="entry name" value="Mterf"/>
    <property type="match status" value="6"/>
</dbReference>